<evidence type="ECO:0000313" key="2">
    <source>
        <dbReference type="EMBL" id="EYB86016.1"/>
    </source>
</evidence>
<gene>
    <name evidence="2" type="primary">Acey_s0286.g1379</name>
    <name evidence="2" type="ORF">Y032_0286g1379</name>
</gene>
<sequence>MLKAPIEKPYKSSKRGAPGRPSSFGRKAKITVRQVRQFFGLLKKQLGDGCTGTLFNSPTVMTGLACGVSRKTVTRSLTGLARLDDCKSKEPDEKNTLRMTTIKKFGQEWGDAVHHFVNTVLEEEGNVTVTDLHGRLSSAYADFPMCSTTLYGFLRALGFSYRKEEDKIYILGENKSESESESESEDEDDDENV</sequence>
<dbReference type="Proteomes" id="UP000024635">
    <property type="component" value="Unassembled WGS sequence"/>
</dbReference>
<name>A0A016S6E3_9BILA</name>
<protein>
    <submittedName>
        <fullName evidence="2">Uncharacterized protein</fullName>
    </submittedName>
</protein>
<evidence type="ECO:0000256" key="1">
    <source>
        <dbReference type="SAM" id="MobiDB-lite"/>
    </source>
</evidence>
<organism evidence="2 3">
    <name type="scientific">Ancylostoma ceylanicum</name>
    <dbReference type="NCBI Taxonomy" id="53326"/>
    <lineage>
        <taxon>Eukaryota</taxon>
        <taxon>Metazoa</taxon>
        <taxon>Ecdysozoa</taxon>
        <taxon>Nematoda</taxon>
        <taxon>Chromadorea</taxon>
        <taxon>Rhabditida</taxon>
        <taxon>Rhabditina</taxon>
        <taxon>Rhabditomorpha</taxon>
        <taxon>Strongyloidea</taxon>
        <taxon>Ancylostomatidae</taxon>
        <taxon>Ancylostomatinae</taxon>
        <taxon>Ancylostoma</taxon>
    </lineage>
</organism>
<accession>A0A016S6E3</accession>
<feature type="region of interest" description="Disordered" evidence="1">
    <location>
        <begin position="171"/>
        <end position="193"/>
    </location>
</feature>
<feature type="compositionally biased region" description="Basic and acidic residues" evidence="1">
    <location>
        <begin position="1"/>
        <end position="10"/>
    </location>
</feature>
<keyword evidence="3" id="KW-1185">Reference proteome</keyword>
<feature type="region of interest" description="Disordered" evidence="1">
    <location>
        <begin position="1"/>
        <end position="26"/>
    </location>
</feature>
<dbReference type="OrthoDB" id="5863465at2759"/>
<evidence type="ECO:0000313" key="3">
    <source>
        <dbReference type="Proteomes" id="UP000024635"/>
    </source>
</evidence>
<proteinExistence type="predicted"/>
<feature type="compositionally biased region" description="Acidic residues" evidence="1">
    <location>
        <begin position="179"/>
        <end position="193"/>
    </location>
</feature>
<dbReference type="EMBL" id="JARK01001622">
    <property type="protein sequence ID" value="EYB86016.1"/>
    <property type="molecule type" value="Genomic_DNA"/>
</dbReference>
<comment type="caution">
    <text evidence="2">The sequence shown here is derived from an EMBL/GenBank/DDBJ whole genome shotgun (WGS) entry which is preliminary data.</text>
</comment>
<reference evidence="3" key="1">
    <citation type="journal article" date="2015" name="Nat. Genet.">
        <title>The genome and transcriptome of the zoonotic hookworm Ancylostoma ceylanicum identify infection-specific gene families.</title>
        <authorList>
            <person name="Schwarz E.M."/>
            <person name="Hu Y."/>
            <person name="Antoshechkin I."/>
            <person name="Miller M.M."/>
            <person name="Sternberg P.W."/>
            <person name="Aroian R.V."/>
        </authorList>
    </citation>
    <scope>NUCLEOTIDE SEQUENCE</scope>
    <source>
        <strain evidence="3">HY135</strain>
    </source>
</reference>
<dbReference type="AlphaFoldDB" id="A0A016S6E3"/>